<feature type="coiled-coil region" evidence="14">
    <location>
        <begin position="51"/>
        <end position="99"/>
    </location>
</feature>
<evidence type="ECO:0000256" key="3">
    <source>
        <dbReference type="ARBA" id="ARBA00022547"/>
    </source>
</evidence>
<keyword evidence="8 12" id="KW-0472">Membrane</keyword>
<evidence type="ECO:0000313" key="16">
    <source>
        <dbReference type="Proteomes" id="UP000501830"/>
    </source>
</evidence>
<evidence type="ECO:0000256" key="12">
    <source>
        <dbReference type="HAMAP-Rule" id="MF_01398"/>
    </source>
</evidence>
<comment type="subcellular location">
    <subcellularLocation>
        <location evidence="12">Cell membrane</location>
        <topology evidence="12">Single-pass membrane protein</topology>
    </subcellularLocation>
    <subcellularLocation>
        <location evidence="11">Endomembrane system</location>
        <topology evidence="11">Single-pass membrane protein</topology>
    </subcellularLocation>
</comment>
<evidence type="ECO:0000256" key="9">
    <source>
        <dbReference type="ARBA" id="ARBA00023310"/>
    </source>
</evidence>
<comment type="function">
    <text evidence="10 12">F(1)F(0) ATP synthase produces ATP from ADP in the presence of a proton or sodium gradient. F-type ATPases consist of two structural domains, F(1) containing the extramembraneous catalytic core and F(0) containing the membrane proton channel, linked together by a central stalk and a peripheral stalk. During catalysis, ATP synthesis in the catalytic domain of F(1) is coupled via a rotary mechanism of the central stalk subunits to proton translocation.</text>
</comment>
<keyword evidence="2 12" id="KW-0813">Transport</keyword>
<evidence type="ECO:0000256" key="7">
    <source>
        <dbReference type="ARBA" id="ARBA00023065"/>
    </source>
</evidence>
<dbReference type="InterPro" id="IPR002146">
    <property type="entry name" value="ATP_synth_b/b'su_bac/chlpt"/>
</dbReference>
<dbReference type="PANTHER" id="PTHR33445">
    <property type="entry name" value="ATP SYNTHASE SUBUNIT B', CHLOROPLASTIC"/>
    <property type="match status" value="1"/>
</dbReference>
<keyword evidence="5 12" id="KW-0375">Hydrogen ion transport</keyword>
<evidence type="ECO:0000256" key="2">
    <source>
        <dbReference type="ARBA" id="ARBA00022448"/>
    </source>
</evidence>
<keyword evidence="4 12" id="KW-0812">Transmembrane</keyword>
<keyword evidence="7 12" id="KW-0406">Ion transport</keyword>
<evidence type="ECO:0000256" key="11">
    <source>
        <dbReference type="ARBA" id="ARBA00037847"/>
    </source>
</evidence>
<name>A0A6G7WGN7_9LACT</name>
<organism evidence="15 16">
    <name type="scientific">Jeotgalibaca porci</name>
    <dbReference type="NCBI Taxonomy" id="1868793"/>
    <lineage>
        <taxon>Bacteria</taxon>
        <taxon>Bacillati</taxon>
        <taxon>Bacillota</taxon>
        <taxon>Bacilli</taxon>
        <taxon>Lactobacillales</taxon>
        <taxon>Carnobacteriaceae</taxon>
        <taxon>Jeotgalibaca</taxon>
    </lineage>
</organism>
<dbReference type="GeneID" id="94552521"/>
<evidence type="ECO:0000256" key="5">
    <source>
        <dbReference type="ARBA" id="ARBA00022781"/>
    </source>
</evidence>
<proteinExistence type="inferred from homology"/>
<keyword evidence="9 12" id="KW-0066">ATP synthesis</keyword>
<dbReference type="GO" id="GO:0046933">
    <property type="term" value="F:proton-transporting ATP synthase activity, rotational mechanism"/>
    <property type="evidence" value="ECO:0007669"/>
    <property type="project" value="UniProtKB-UniRule"/>
</dbReference>
<dbReference type="KEGG" id="jpo:G7058_04470"/>
<comment type="subunit">
    <text evidence="12">F-type ATPases have 2 components, F(1) - the catalytic core - and F(0) - the membrane proton channel. F(1) has five subunits: alpha(3), beta(3), gamma(1), delta(1), epsilon(1). F(0) has three main subunits: a(1), b(2) and c(10-14). The alpha and beta chains form an alternating ring which encloses part of the gamma chain. F(1) is attached to F(0) by a central stalk formed by the gamma and epsilon chains, while a peripheral stalk is formed by the delta and b chains.</text>
</comment>
<dbReference type="HAMAP" id="MF_01398">
    <property type="entry name" value="ATP_synth_b_bprime"/>
    <property type="match status" value="1"/>
</dbReference>
<dbReference type="Pfam" id="PF00430">
    <property type="entry name" value="ATP-synt_B"/>
    <property type="match status" value="1"/>
</dbReference>
<gene>
    <name evidence="12" type="primary">atpF</name>
    <name evidence="15" type="ORF">G7058_04470</name>
</gene>
<evidence type="ECO:0000256" key="8">
    <source>
        <dbReference type="ARBA" id="ARBA00023136"/>
    </source>
</evidence>
<keyword evidence="6 12" id="KW-1133">Transmembrane helix</keyword>
<feature type="transmembrane region" description="Helical" evidence="12">
    <location>
        <begin position="29"/>
        <end position="47"/>
    </location>
</feature>
<evidence type="ECO:0000256" key="14">
    <source>
        <dbReference type="SAM" id="Coils"/>
    </source>
</evidence>
<dbReference type="EMBL" id="CP049889">
    <property type="protein sequence ID" value="QIK51377.1"/>
    <property type="molecule type" value="Genomic_DNA"/>
</dbReference>
<evidence type="ECO:0000256" key="13">
    <source>
        <dbReference type="RuleBase" id="RU003848"/>
    </source>
</evidence>
<dbReference type="PANTHER" id="PTHR33445:SF2">
    <property type="entry name" value="ATP SYNTHASE SUBUNIT B', CHLOROPLASTIC"/>
    <property type="match status" value="1"/>
</dbReference>
<dbReference type="CDD" id="cd06503">
    <property type="entry name" value="ATP-synt_Fo_b"/>
    <property type="match status" value="1"/>
</dbReference>
<evidence type="ECO:0000256" key="1">
    <source>
        <dbReference type="ARBA" id="ARBA00005513"/>
    </source>
</evidence>
<dbReference type="InterPro" id="IPR050059">
    <property type="entry name" value="ATP_synthase_B_chain"/>
</dbReference>
<keyword evidence="12" id="KW-1003">Cell membrane</keyword>
<dbReference type="RefSeq" id="WP_166062432.1">
    <property type="nucleotide sequence ID" value="NZ_CP049889.1"/>
</dbReference>
<accession>A0A6G7WGN7</accession>
<sequence length="184" mass="20911">MNKLIILSTQAVPEGRVFGLDAQTLIQIGFQLFNGIVLAAVLTYLLYKPVKEFMEKRSDRIQNSRDEAEETMAKATALIAEYETKITEIEKERTEILEAARVEANDQRKVILEEAVQEADKMKQQSLAKIAGDKERLKEESRLHIIELSSVIAGKYLAENLDDKAQADYFEDMIAQLEESSWIS</sequence>
<comment type="similarity">
    <text evidence="1 12 13">Belongs to the ATPase B chain family.</text>
</comment>
<keyword evidence="14" id="KW-0175">Coiled coil</keyword>
<comment type="function">
    <text evidence="12">Component of the F(0) channel, it forms part of the peripheral stalk, linking F(1) to F(0).</text>
</comment>
<evidence type="ECO:0000256" key="6">
    <source>
        <dbReference type="ARBA" id="ARBA00022989"/>
    </source>
</evidence>
<evidence type="ECO:0000313" key="15">
    <source>
        <dbReference type="EMBL" id="QIK51377.1"/>
    </source>
</evidence>
<reference evidence="15 16" key="1">
    <citation type="journal article" date="2017" name="Int. J. Syst. Evol. Microbiol.">
        <title>Jeotgalibaca porci sp. nov. and Jeotgalibaca arthritidis sp. nov., isolated from pigs, and emended description of the genus Jeotgalibaca.</title>
        <authorList>
            <person name="Zamora L."/>
            <person name="Perez-Sancho M."/>
            <person name="Dominguez L."/>
            <person name="Fernandez-Garayzabal J.F."/>
            <person name="Vela A.I."/>
        </authorList>
    </citation>
    <scope>NUCLEOTIDE SEQUENCE [LARGE SCALE GENOMIC DNA]</scope>
    <source>
        <strain evidence="15 16">CCUG 69148</strain>
    </source>
</reference>
<evidence type="ECO:0000256" key="4">
    <source>
        <dbReference type="ARBA" id="ARBA00022692"/>
    </source>
</evidence>
<evidence type="ECO:0000256" key="10">
    <source>
        <dbReference type="ARBA" id="ARBA00025198"/>
    </source>
</evidence>
<protein>
    <recommendedName>
        <fullName evidence="12">ATP synthase subunit b</fullName>
    </recommendedName>
    <alternativeName>
        <fullName evidence="12">ATP synthase F(0) sector subunit b</fullName>
    </alternativeName>
    <alternativeName>
        <fullName evidence="12">ATPase subunit I</fullName>
    </alternativeName>
    <alternativeName>
        <fullName evidence="12">F-type ATPase subunit b</fullName>
        <shortName evidence="12">F-ATPase subunit b</shortName>
    </alternativeName>
</protein>
<dbReference type="GO" id="GO:0045259">
    <property type="term" value="C:proton-transporting ATP synthase complex"/>
    <property type="evidence" value="ECO:0007669"/>
    <property type="project" value="UniProtKB-KW"/>
</dbReference>
<dbReference type="AlphaFoldDB" id="A0A6G7WGN7"/>
<dbReference type="GO" id="GO:0012505">
    <property type="term" value="C:endomembrane system"/>
    <property type="evidence" value="ECO:0007669"/>
    <property type="project" value="UniProtKB-SubCell"/>
</dbReference>
<dbReference type="GO" id="GO:0005886">
    <property type="term" value="C:plasma membrane"/>
    <property type="evidence" value="ECO:0007669"/>
    <property type="project" value="UniProtKB-SubCell"/>
</dbReference>
<dbReference type="Proteomes" id="UP000501830">
    <property type="component" value="Chromosome"/>
</dbReference>
<dbReference type="GO" id="GO:0046961">
    <property type="term" value="F:proton-transporting ATPase activity, rotational mechanism"/>
    <property type="evidence" value="ECO:0007669"/>
    <property type="project" value="TreeGrafter"/>
</dbReference>
<keyword evidence="16" id="KW-1185">Reference proteome</keyword>
<keyword evidence="3 12" id="KW-0138">CF(0)</keyword>